<proteinExistence type="predicted"/>
<organism evidence="2 3">
    <name type="scientific">Cladosporium halotolerans</name>
    <dbReference type="NCBI Taxonomy" id="1052096"/>
    <lineage>
        <taxon>Eukaryota</taxon>
        <taxon>Fungi</taxon>
        <taxon>Dikarya</taxon>
        <taxon>Ascomycota</taxon>
        <taxon>Pezizomycotina</taxon>
        <taxon>Dothideomycetes</taxon>
        <taxon>Dothideomycetidae</taxon>
        <taxon>Cladosporiales</taxon>
        <taxon>Cladosporiaceae</taxon>
        <taxon>Cladosporium</taxon>
    </lineage>
</organism>
<sequence length="302" mass="33670">MRSAATALSLLALSPLGTLALPRGSTINTQASRPDRDLDGAVWKSLISKAARVKRQSSWDPPSELVKPLHEVWDHTVESYNNGQWDAFKNYGYDIIVAAEGKLNFCVRWDSSGSVTAEQRNAIEKSLQANVPKWTDHLTGFMGWPYQNVSANVVGWAVSDASKLQGSTDNIQVYDSTADAEGIPECDPRCGRFFHQDSDYSECPSGPEGRYDMSLWLTEGMEGGAGGDWGQRVGSEYFLGALDAPHIWLHEFGHTLALDDFYDWLPAGQDAFIMNAGSSTEVKEFDIWMMRDWWRNLASRYV</sequence>
<keyword evidence="1" id="KW-0732">Signal</keyword>
<protein>
    <submittedName>
        <fullName evidence="2">Uncharacterized protein</fullName>
    </submittedName>
</protein>
<dbReference type="PANTHER" id="PTHR35606:SF4">
    <property type="entry name" value="CELLULOSE-BINDING FAMILY II PROTEIN"/>
    <property type="match status" value="1"/>
</dbReference>
<comment type="caution">
    <text evidence="2">The sequence shown here is derived from an EMBL/GenBank/DDBJ whole genome shotgun (WGS) entry which is preliminary data.</text>
</comment>
<evidence type="ECO:0000313" key="2">
    <source>
        <dbReference type="EMBL" id="KAL1585988.1"/>
    </source>
</evidence>
<dbReference type="EMBL" id="JAAQHG020000016">
    <property type="protein sequence ID" value="KAL1585988.1"/>
    <property type="molecule type" value="Genomic_DNA"/>
</dbReference>
<dbReference type="Proteomes" id="UP000803884">
    <property type="component" value="Unassembled WGS sequence"/>
</dbReference>
<reference evidence="2 3" key="1">
    <citation type="journal article" date="2020" name="Microbiol. Resour. Announc.">
        <title>Draft Genome Sequence of a Cladosporium Species Isolated from the Mesophotic Ascidian Didemnum maculosum.</title>
        <authorList>
            <person name="Gioti A."/>
            <person name="Siaperas R."/>
            <person name="Nikolaivits E."/>
            <person name="Le Goff G."/>
            <person name="Ouazzani J."/>
            <person name="Kotoulas G."/>
            <person name="Topakas E."/>
        </authorList>
    </citation>
    <scope>NUCLEOTIDE SEQUENCE [LARGE SCALE GENOMIC DNA]</scope>
    <source>
        <strain evidence="2 3">TM138-S3</strain>
    </source>
</reference>
<keyword evidence="3" id="KW-1185">Reference proteome</keyword>
<dbReference type="PANTHER" id="PTHR35606">
    <property type="entry name" value="CELLULOSE-BINDING FAMILY II PROTEIN"/>
    <property type="match status" value="1"/>
</dbReference>
<feature type="chain" id="PRO_5044313856" evidence="1">
    <location>
        <begin position="21"/>
        <end position="302"/>
    </location>
</feature>
<dbReference type="GeneID" id="96006196"/>
<accession>A0AB34KMF8</accession>
<name>A0AB34KMF8_9PEZI</name>
<evidence type="ECO:0000256" key="1">
    <source>
        <dbReference type="SAM" id="SignalP"/>
    </source>
</evidence>
<evidence type="ECO:0000313" key="3">
    <source>
        <dbReference type="Proteomes" id="UP000803884"/>
    </source>
</evidence>
<dbReference type="AlphaFoldDB" id="A0AB34KMF8"/>
<feature type="signal peptide" evidence="1">
    <location>
        <begin position="1"/>
        <end position="20"/>
    </location>
</feature>
<gene>
    <name evidence="2" type="ORF">WHR41_04752</name>
</gene>
<dbReference type="RefSeq" id="XP_069229093.1">
    <property type="nucleotide sequence ID" value="XM_069373358.1"/>
</dbReference>